<keyword evidence="9" id="KW-1185">Reference proteome</keyword>
<evidence type="ECO:0000256" key="1">
    <source>
        <dbReference type="ARBA" id="ARBA00010641"/>
    </source>
</evidence>
<evidence type="ECO:0000259" key="7">
    <source>
        <dbReference type="Pfam" id="PF08281"/>
    </source>
</evidence>
<gene>
    <name evidence="8" type="ORF">FHX73_13507</name>
</gene>
<dbReference type="InterPro" id="IPR013324">
    <property type="entry name" value="RNA_pol_sigma_r3/r4-like"/>
</dbReference>
<sequence length="185" mass="20292">MAEERRCDGPPGTPAGAPPDGPTADTPLALAFDALFADLLPRLYRRAALLTGEGAQDAVHDTYLKLRPHPERLLGHPVPYAYAFRTLVSVIHNTRRHRRRHVLVDRVPEQPEPGGALVLREAEWQSRWLLGQLTLRQAAAVLLVDLDAHTIDEAAAILGVHRGTVSRARARALSHLRTLAKDGDA</sequence>
<keyword evidence="4" id="KW-0238">DNA-binding</keyword>
<evidence type="ECO:0000313" key="9">
    <source>
        <dbReference type="Proteomes" id="UP000317940"/>
    </source>
</evidence>
<feature type="domain" description="RNA polymerase sigma factor 70 region 4 type 2" evidence="7">
    <location>
        <begin position="129"/>
        <end position="176"/>
    </location>
</feature>
<dbReference type="SUPFAM" id="SSF88946">
    <property type="entry name" value="Sigma2 domain of RNA polymerase sigma factors"/>
    <property type="match status" value="1"/>
</dbReference>
<proteinExistence type="inferred from homology"/>
<comment type="similarity">
    <text evidence="1">Belongs to the sigma-70 factor family. ECF subfamily.</text>
</comment>
<protein>
    <submittedName>
        <fullName evidence="8">RNA polymerase sigma-70 factor (ECF subfamily)</fullName>
    </submittedName>
</protein>
<evidence type="ECO:0000313" key="8">
    <source>
        <dbReference type="EMBL" id="TWF90460.1"/>
    </source>
</evidence>
<keyword evidence="5" id="KW-0804">Transcription</keyword>
<dbReference type="InterPro" id="IPR013325">
    <property type="entry name" value="RNA_pol_sigma_r2"/>
</dbReference>
<dbReference type="InterPro" id="IPR036388">
    <property type="entry name" value="WH-like_DNA-bd_sf"/>
</dbReference>
<organism evidence="8 9">
    <name type="scientific">Kitasatospora viridis</name>
    <dbReference type="NCBI Taxonomy" id="281105"/>
    <lineage>
        <taxon>Bacteria</taxon>
        <taxon>Bacillati</taxon>
        <taxon>Actinomycetota</taxon>
        <taxon>Actinomycetes</taxon>
        <taxon>Kitasatosporales</taxon>
        <taxon>Streptomycetaceae</taxon>
        <taxon>Kitasatospora</taxon>
    </lineage>
</organism>
<feature type="region of interest" description="Disordered" evidence="6">
    <location>
        <begin position="1"/>
        <end position="24"/>
    </location>
</feature>
<evidence type="ECO:0000256" key="3">
    <source>
        <dbReference type="ARBA" id="ARBA00023082"/>
    </source>
</evidence>
<dbReference type="EMBL" id="VIWT01000003">
    <property type="protein sequence ID" value="TWF90460.1"/>
    <property type="molecule type" value="Genomic_DNA"/>
</dbReference>
<dbReference type="Gene3D" id="1.10.1740.10">
    <property type="match status" value="1"/>
</dbReference>
<dbReference type="GO" id="GO:0003677">
    <property type="term" value="F:DNA binding"/>
    <property type="evidence" value="ECO:0007669"/>
    <property type="project" value="UniProtKB-KW"/>
</dbReference>
<evidence type="ECO:0000256" key="6">
    <source>
        <dbReference type="SAM" id="MobiDB-lite"/>
    </source>
</evidence>
<dbReference type="PANTHER" id="PTHR43133:SF50">
    <property type="entry name" value="ECF RNA POLYMERASE SIGMA FACTOR SIGM"/>
    <property type="match status" value="1"/>
</dbReference>
<dbReference type="GO" id="GO:0016987">
    <property type="term" value="F:sigma factor activity"/>
    <property type="evidence" value="ECO:0007669"/>
    <property type="project" value="UniProtKB-KW"/>
</dbReference>
<comment type="caution">
    <text evidence="8">The sequence shown here is derived from an EMBL/GenBank/DDBJ whole genome shotgun (WGS) entry which is preliminary data.</text>
</comment>
<dbReference type="PANTHER" id="PTHR43133">
    <property type="entry name" value="RNA POLYMERASE ECF-TYPE SIGMA FACTO"/>
    <property type="match status" value="1"/>
</dbReference>
<dbReference type="AlphaFoldDB" id="A0A561TTM8"/>
<dbReference type="GO" id="GO:0006352">
    <property type="term" value="P:DNA-templated transcription initiation"/>
    <property type="evidence" value="ECO:0007669"/>
    <property type="project" value="InterPro"/>
</dbReference>
<feature type="compositionally biased region" description="Pro residues" evidence="6">
    <location>
        <begin position="11"/>
        <end position="21"/>
    </location>
</feature>
<keyword evidence="3" id="KW-0731">Sigma factor</keyword>
<dbReference type="InterPro" id="IPR013249">
    <property type="entry name" value="RNA_pol_sigma70_r4_t2"/>
</dbReference>
<dbReference type="InterPro" id="IPR039425">
    <property type="entry name" value="RNA_pol_sigma-70-like"/>
</dbReference>
<dbReference type="Gene3D" id="1.10.10.10">
    <property type="entry name" value="Winged helix-like DNA-binding domain superfamily/Winged helix DNA-binding domain"/>
    <property type="match status" value="1"/>
</dbReference>
<evidence type="ECO:0000256" key="2">
    <source>
        <dbReference type="ARBA" id="ARBA00023015"/>
    </source>
</evidence>
<reference evidence="8 9" key="1">
    <citation type="submission" date="2019-06" db="EMBL/GenBank/DDBJ databases">
        <title>Sequencing the genomes of 1000 actinobacteria strains.</title>
        <authorList>
            <person name="Klenk H.-P."/>
        </authorList>
    </citation>
    <scope>NUCLEOTIDE SEQUENCE [LARGE SCALE GENOMIC DNA]</scope>
    <source>
        <strain evidence="8 9">DSM 44826</strain>
    </source>
</reference>
<evidence type="ECO:0000256" key="5">
    <source>
        <dbReference type="ARBA" id="ARBA00023163"/>
    </source>
</evidence>
<keyword evidence="2" id="KW-0805">Transcription regulation</keyword>
<name>A0A561TTM8_9ACTN</name>
<dbReference type="Proteomes" id="UP000317940">
    <property type="component" value="Unassembled WGS sequence"/>
</dbReference>
<dbReference type="SUPFAM" id="SSF88659">
    <property type="entry name" value="Sigma3 and sigma4 domains of RNA polymerase sigma factors"/>
    <property type="match status" value="1"/>
</dbReference>
<dbReference type="Pfam" id="PF08281">
    <property type="entry name" value="Sigma70_r4_2"/>
    <property type="match status" value="1"/>
</dbReference>
<accession>A0A561TTM8</accession>
<evidence type="ECO:0000256" key="4">
    <source>
        <dbReference type="ARBA" id="ARBA00023125"/>
    </source>
</evidence>